<dbReference type="RefSeq" id="WP_076462349.1">
    <property type="nucleotide sequence ID" value="NZ_FTMN01000003.1"/>
</dbReference>
<organism evidence="2 3">
    <name type="scientific">Marinobacterium stanieri</name>
    <dbReference type="NCBI Taxonomy" id="49186"/>
    <lineage>
        <taxon>Bacteria</taxon>
        <taxon>Pseudomonadati</taxon>
        <taxon>Pseudomonadota</taxon>
        <taxon>Gammaproteobacteria</taxon>
        <taxon>Oceanospirillales</taxon>
        <taxon>Oceanospirillaceae</taxon>
        <taxon>Marinobacterium</taxon>
    </lineage>
</organism>
<keyword evidence="1" id="KW-1133">Transmembrane helix</keyword>
<protein>
    <recommendedName>
        <fullName evidence="4">DUF2523 domain-containing protein</fullName>
    </recommendedName>
</protein>
<proteinExistence type="predicted"/>
<dbReference type="Pfam" id="PF10734">
    <property type="entry name" value="DUF2523"/>
    <property type="match status" value="1"/>
</dbReference>
<keyword evidence="1" id="KW-0472">Membrane</keyword>
<dbReference type="InterPro" id="IPR019670">
    <property type="entry name" value="DUF2523"/>
</dbReference>
<evidence type="ECO:0008006" key="4">
    <source>
        <dbReference type="Google" id="ProtNLM"/>
    </source>
</evidence>
<evidence type="ECO:0000313" key="3">
    <source>
        <dbReference type="Proteomes" id="UP000186895"/>
    </source>
</evidence>
<feature type="transmembrane region" description="Helical" evidence="1">
    <location>
        <begin position="12"/>
        <end position="34"/>
    </location>
</feature>
<accession>A0A1N6R797</accession>
<dbReference type="AlphaFoldDB" id="A0A1N6R797"/>
<evidence type="ECO:0000256" key="1">
    <source>
        <dbReference type="SAM" id="Phobius"/>
    </source>
</evidence>
<gene>
    <name evidence="2" type="ORF">SAMN05421647_103154</name>
</gene>
<sequence>MFKSLFKLLEWFSTGGITSMMTHAGLSMIVFAGLDAMVSELLDTAVDGLNGLPSAALQLALLAGISEFFSIIGGAILTRIALMTAMNSVGLTYKGGDK</sequence>
<feature type="transmembrane region" description="Helical" evidence="1">
    <location>
        <begin position="54"/>
        <end position="77"/>
    </location>
</feature>
<name>A0A1N6R797_9GAMM</name>
<keyword evidence="3" id="KW-1185">Reference proteome</keyword>
<dbReference type="STRING" id="49186.SAMN05421647_103154"/>
<evidence type="ECO:0000313" key="2">
    <source>
        <dbReference type="EMBL" id="SIQ24751.1"/>
    </source>
</evidence>
<dbReference type="Proteomes" id="UP000186895">
    <property type="component" value="Unassembled WGS sequence"/>
</dbReference>
<keyword evidence="1" id="KW-0812">Transmembrane</keyword>
<dbReference type="EMBL" id="FTMN01000003">
    <property type="protein sequence ID" value="SIQ24751.1"/>
    <property type="molecule type" value="Genomic_DNA"/>
</dbReference>
<reference evidence="2 3" key="1">
    <citation type="submission" date="2017-01" db="EMBL/GenBank/DDBJ databases">
        <authorList>
            <person name="Mah S.A."/>
            <person name="Swanson W.J."/>
            <person name="Moy G.W."/>
            <person name="Vacquier V.D."/>
        </authorList>
    </citation>
    <scope>NUCLEOTIDE SEQUENCE [LARGE SCALE GENOMIC DNA]</scope>
    <source>
        <strain evidence="2 3">DSM 7027</strain>
    </source>
</reference>